<comment type="subunit">
    <text evidence="2">Homodimer.</text>
</comment>
<dbReference type="InterPro" id="IPR004385">
    <property type="entry name" value="NDP_pyrophosphatase"/>
</dbReference>
<dbReference type="InterPro" id="IPR020476">
    <property type="entry name" value="Nudix_hydrolase"/>
</dbReference>
<comment type="caution">
    <text evidence="8">The sequence shown here is derived from an EMBL/GenBank/DDBJ whole genome shotgun (WGS) entry which is preliminary data.</text>
</comment>
<evidence type="ECO:0000256" key="2">
    <source>
        <dbReference type="ARBA" id="ARBA00011738"/>
    </source>
</evidence>
<evidence type="ECO:0000313" key="9">
    <source>
        <dbReference type="Proteomes" id="UP000009875"/>
    </source>
</evidence>
<proteinExistence type="inferred from homology"/>
<dbReference type="OrthoDB" id="9806150at2"/>
<evidence type="ECO:0000256" key="6">
    <source>
        <dbReference type="RuleBase" id="RU003476"/>
    </source>
</evidence>
<dbReference type="PROSITE" id="PS00893">
    <property type="entry name" value="NUDIX_BOX"/>
    <property type="match status" value="1"/>
</dbReference>
<keyword evidence="3 6" id="KW-0378">Hydrolase</keyword>
<keyword evidence="9" id="KW-1185">Reference proteome</keyword>
<feature type="binding site" evidence="4">
    <location>
        <position position="90"/>
    </location>
    <ligand>
        <name>Mg(2+)</name>
        <dbReference type="ChEBI" id="CHEBI:18420"/>
        <label>1</label>
    </ligand>
</feature>
<dbReference type="PROSITE" id="PS51462">
    <property type="entry name" value="NUDIX"/>
    <property type="match status" value="1"/>
</dbReference>
<protein>
    <submittedName>
        <fullName evidence="8">YffH/AdpP family nudix-type nucleoside diphosphatase</fullName>
    </submittedName>
</protein>
<dbReference type="InterPro" id="IPR015797">
    <property type="entry name" value="NUDIX_hydrolase-like_dom_sf"/>
</dbReference>
<dbReference type="GO" id="GO:0019693">
    <property type="term" value="P:ribose phosphate metabolic process"/>
    <property type="evidence" value="ECO:0007669"/>
    <property type="project" value="TreeGrafter"/>
</dbReference>
<evidence type="ECO:0000256" key="1">
    <source>
        <dbReference type="ARBA" id="ARBA00001946"/>
    </source>
</evidence>
<dbReference type="Pfam" id="PF00293">
    <property type="entry name" value="NUDIX"/>
    <property type="match status" value="1"/>
</dbReference>
<feature type="binding site" evidence="4">
    <location>
        <position position="140"/>
    </location>
    <ligand>
        <name>Mg(2+)</name>
        <dbReference type="ChEBI" id="CHEBI:18420"/>
        <label>1</label>
    </ligand>
</feature>
<evidence type="ECO:0000256" key="3">
    <source>
        <dbReference type="ARBA" id="ARBA00022801"/>
    </source>
</evidence>
<dbReference type="eggNOG" id="COG0494">
    <property type="taxonomic scope" value="Bacteria"/>
</dbReference>
<dbReference type="SUPFAM" id="SSF55811">
    <property type="entry name" value="Nudix"/>
    <property type="match status" value="1"/>
</dbReference>
<dbReference type="EMBL" id="AGXA01000002">
    <property type="protein sequence ID" value="EKU94396.1"/>
    <property type="molecule type" value="Genomic_DNA"/>
</dbReference>
<dbReference type="PRINTS" id="PR00502">
    <property type="entry name" value="NUDIXFAMILY"/>
</dbReference>
<feature type="short sequence motif" description="Nudix box" evidence="5">
    <location>
        <begin position="75"/>
        <end position="97"/>
    </location>
</feature>
<dbReference type="GO" id="GO:0006753">
    <property type="term" value="P:nucleoside phosphate metabolic process"/>
    <property type="evidence" value="ECO:0007669"/>
    <property type="project" value="TreeGrafter"/>
</dbReference>
<dbReference type="NCBIfam" id="TIGR00052">
    <property type="entry name" value="nudix-type nucleoside diphosphatase, YffH/AdpP family"/>
    <property type="match status" value="1"/>
</dbReference>
<organism evidence="8 9">
    <name type="scientific">Alloiococcus otitis ATCC 51267</name>
    <dbReference type="NCBI Taxonomy" id="883081"/>
    <lineage>
        <taxon>Bacteria</taxon>
        <taxon>Bacillati</taxon>
        <taxon>Bacillota</taxon>
        <taxon>Bacilli</taxon>
        <taxon>Lactobacillales</taxon>
        <taxon>Carnobacteriaceae</taxon>
        <taxon>Alloiococcus</taxon>
    </lineage>
</organism>
<dbReference type="HOGENOM" id="CLU_062658_5_1_9"/>
<dbReference type="CDD" id="cd03424">
    <property type="entry name" value="NUDIX_ADPRase_Nudt5_UGPPase_Nudt14"/>
    <property type="match status" value="1"/>
</dbReference>
<dbReference type="AlphaFoldDB" id="K9EEZ4"/>
<accession>K9EEZ4</accession>
<evidence type="ECO:0000256" key="5">
    <source>
        <dbReference type="PIRSR" id="PIRSR604385-3"/>
    </source>
</evidence>
<comment type="similarity">
    <text evidence="6">Belongs to the Nudix hydrolase family.</text>
</comment>
<feature type="binding site" evidence="4">
    <location>
        <position position="94"/>
    </location>
    <ligand>
        <name>Mg(2+)</name>
        <dbReference type="ChEBI" id="CHEBI:18420"/>
        <label>1</label>
    </ligand>
</feature>
<dbReference type="GO" id="GO:0005829">
    <property type="term" value="C:cytosol"/>
    <property type="evidence" value="ECO:0007669"/>
    <property type="project" value="TreeGrafter"/>
</dbReference>
<comment type="cofactor">
    <cofactor evidence="1 4">
        <name>Mg(2+)</name>
        <dbReference type="ChEBI" id="CHEBI:18420"/>
    </cofactor>
</comment>
<dbReference type="STRING" id="883081.HMPREF9698_00124"/>
<evidence type="ECO:0000259" key="7">
    <source>
        <dbReference type="PROSITE" id="PS51462"/>
    </source>
</evidence>
<sequence length="181" mass="21009">MDFEEKTIKRQKIYKGNITEYEVFTVELPNGQEASREIVWHGDAAGVLAFKDDKLICVKQYRKPIERLSIELPCGLIEEGETADQAALRELEEETGYRALDLNYVTEFYNSPGFTNEKLYLYESEDLTQVEEPLDQDPDEFIEVVKLSYDQAWDLVDQGLINDSKTIFALYYWQLKLAKGD</sequence>
<reference evidence="8 9" key="1">
    <citation type="submission" date="2012-09" db="EMBL/GenBank/DDBJ databases">
        <title>The Genome Sequence of Alloiococcus otitis ATCC 51267.</title>
        <authorList>
            <consortium name="The Broad Institute Genome Sequencing Platform"/>
            <person name="Earl A."/>
            <person name="Ward D."/>
            <person name="Feldgarden M."/>
            <person name="Gevers D."/>
            <person name="Huys G."/>
            <person name="Walker B."/>
            <person name="Young S.K."/>
            <person name="Zeng Q."/>
            <person name="Gargeya S."/>
            <person name="Fitzgerald M."/>
            <person name="Haas B."/>
            <person name="Abouelleil A."/>
            <person name="Alvarado L."/>
            <person name="Arachchi H.M."/>
            <person name="Berlin A.M."/>
            <person name="Chapman S.B."/>
            <person name="Goldberg J."/>
            <person name="Griggs A."/>
            <person name="Gujja S."/>
            <person name="Hansen M."/>
            <person name="Howarth C."/>
            <person name="Imamovic A."/>
            <person name="Larimer J."/>
            <person name="McCowen C."/>
            <person name="Montmayeur A."/>
            <person name="Murphy C."/>
            <person name="Neiman D."/>
            <person name="Pearson M."/>
            <person name="Priest M."/>
            <person name="Roberts A."/>
            <person name="Saif S."/>
            <person name="Shea T."/>
            <person name="Sisk P."/>
            <person name="Sykes S."/>
            <person name="Wortman J."/>
            <person name="Nusbaum C."/>
            <person name="Birren B."/>
        </authorList>
    </citation>
    <scope>NUCLEOTIDE SEQUENCE [LARGE SCALE GENOMIC DNA]</scope>
    <source>
        <strain evidence="8 9">ATCC 51267</strain>
    </source>
</reference>
<dbReference type="PANTHER" id="PTHR11839:SF18">
    <property type="entry name" value="NUDIX HYDROLASE DOMAIN-CONTAINING PROTEIN"/>
    <property type="match status" value="1"/>
</dbReference>
<dbReference type="InterPro" id="IPR000086">
    <property type="entry name" value="NUDIX_hydrolase_dom"/>
</dbReference>
<dbReference type="RefSeq" id="WP_003776283.1">
    <property type="nucleotide sequence ID" value="NZ_JH992957.1"/>
</dbReference>
<dbReference type="GO" id="GO:0046872">
    <property type="term" value="F:metal ion binding"/>
    <property type="evidence" value="ECO:0007669"/>
    <property type="project" value="UniProtKB-KW"/>
</dbReference>
<gene>
    <name evidence="8" type="ORF">HMPREF9698_00124</name>
</gene>
<dbReference type="FunFam" id="3.90.79.10:FF:000024">
    <property type="entry name" value="ADP-ribose pyrophosphatase"/>
    <property type="match status" value="1"/>
</dbReference>
<dbReference type="InterPro" id="IPR020084">
    <property type="entry name" value="NUDIX_hydrolase_CS"/>
</dbReference>
<dbReference type="PATRIC" id="fig|883081.3.peg.127"/>
<dbReference type="PANTHER" id="PTHR11839">
    <property type="entry name" value="UDP/ADP-SUGAR PYROPHOSPHATASE"/>
    <property type="match status" value="1"/>
</dbReference>
<dbReference type="Proteomes" id="UP000009875">
    <property type="component" value="Unassembled WGS sequence"/>
</dbReference>
<dbReference type="GO" id="GO:0016462">
    <property type="term" value="F:pyrophosphatase activity"/>
    <property type="evidence" value="ECO:0007669"/>
    <property type="project" value="UniProtKB-ARBA"/>
</dbReference>
<feature type="domain" description="Nudix hydrolase" evidence="7">
    <location>
        <begin position="40"/>
        <end position="176"/>
    </location>
</feature>
<keyword evidence="4" id="KW-0460">Magnesium</keyword>
<evidence type="ECO:0000256" key="4">
    <source>
        <dbReference type="PIRSR" id="PIRSR604385-2"/>
    </source>
</evidence>
<evidence type="ECO:0000313" key="8">
    <source>
        <dbReference type="EMBL" id="EKU94396.1"/>
    </source>
</evidence>
<name>K9EEZ4_9LACT</name>
<dbReference type="Gene3D" id="3.90.79.10">
    <property type="entry name" value="Nucleoside Triphosphate Pyrophosphohydrolase"/>
    <property type="match status" value="1"/>
</dbReference>
<keyword evidence="4" id="KW-0479">Metal-binding</keyword>